<evidence type="ECO:0000313" key="1">
    <source>
        <dbReference type="EMBL" id="KAK8512129.1"/>
    </source>
</evidence>
<gene>
    <name evidence="1" type="ORF">V6N12_031857</name>
</gene>
<proteinExistence type="predicted"/>
<sequence>MVLCVYPCTLCSREEKYIRNTIGSPLLSFNLMPQHTVVLCEENFHGIANMSFKISLARPALVFLENALYMQGIQDLVEVCRVI</sequence>
<comment type="caution">
    <text evidence="1">The sequence shown here is derived from an EMBL/GenBank/DDBJ whole genome shotgun (WGS) entry which is preliminary data.</text>
</comment>
<keyword evidence="2" id="KW-1185">Reference proteome</keyword>
<reference evidence="1 2" key="1">
    <citation type="journal article" date="2024" name="G3 (Bethesda)">
        <title>Genome assembly of Hibiscus sabdariffa L. provides insights into metabolisms of medicinal natural products.</title>
        <authorList>
            <person name="Kim T."/>
        </authorList>
    </citation>
    <scope>NUCLEOTIDE SEQUENCE [LARGE SCALE GENOMIC DNA]</scope>
    <source>
        <strain evidence="1">TK-2024</strain>
        <tissue evidence="1">Old leaves</tissue>
    </source>
</reference>
<dbReference type="EMBL" id="JBBPBM010000074">
    <property type="protein sequence ID" value="KAK8512129.1"/>
    <property type="molecule type" value="Genomic_DNA"/>
</dbReference>
<dbReference type="Proteomes" id="UP001472677">
    <property type="component" value="Unassembled WGS sequence"/>
</dbReference>
<name>A0ABR2BYC7_9ROSI</name>
<protein>
    <submittedName>
        <fullName evidence="1">Uncharacterized protein</fullName>
    </submittedName>
</protein>
<accession>A0ABR2BYC7</accession>
<organism evidence="1 2">
    <name type="scientific">Hibiscus sabdariffa</name>
    <name type="common">roselle</name>
    <dbReference type="NCBI Taxonomy" id="183260"/>
    <lineage>
        <taxon>Eukaryota</taxon>
        <taxon>Viridiplantae</taxon>
        <taxon>Streptophyta</taxon>
        <taxon>Embryophyta</taxon>
        <taxon>Tracheophyta</taxon>
        <taxon>Spermatophyta</taxon>
        <taxon>Magnoliopsida</taxon>
        <taxon>eudicotyledons</taxon>
        <taxon>Gunneridae</taxon>
        <taxon>Pentapetalae</taxon>
        <taxon>rosids</taxon>
        <taxon>malvids</taxon>
        <taxon>Malvales</taxon>
        <taxon>Malvaceae</taxon>
        <taxon>Malvoideae</taxon>
        <taxon>Hibiscus</taxon>
    </lineage>
</organism>
<evidence type="ECO:0000313" key="2">
    <source>
        <dbReference type="Proteomes" id="UP001472677"/>
    </source>
</evidence>